<name>A0A6N8DRY2_RHOAC</name>
<feature type="region of interest" description="Disordered" evidence="1">
    <location>
        <begin position="20"/>
        <end position="64"/>
    </location>
</feature>
<feature type="domain" description="Transposase IS66 central" evidence="2">
    <location>
        <begin position="136"/>
        <end position="396"/>
    </location>
</feature>
<dbReference type="InterPro" id="IPR004291">
    <property type="entry name" value="Transposase_IS66_central"/>
</dbReference>
<dbReference type="InterPro" id="IPR052344">
    <property type="entry name" value="Transposase-related"/>
</dbReference>
<gene>
    <name evidence="4" type="ORF">GJ654_20650</name>
</gene>
<dbReference type="OrthoDB" id="9816539at2"/>
<reference evidence="4 5" key="1">
    <citation type="submission" date="2019-11" db="EMBL/GenBank/DDBJ databases">
        <title>Whole-genome sequence of a Rhodoblastus acidophilus DSM 142.</title>
        <authorList>
            <person name="Kyndt J.A."/>
            <person name="Meyer T.E."/>
        </authorList>
    </citation>
    <scope>NUCLEOTIDE SEQUENCE [LARGE SCALE GENOMIC DNA]</scope>
    <source>
        <strain evidence="4 5">DSM 142</strain>
    </source>
</reference>
<comment type="caution">
    <text evidence="4">The sequence shown here is derived from an EMBL/GenBank/DDBJ whole genome shotgun (WGS) entry which is preliminary data.</text>
</comment>
<evidence type="ECO:0000259" key="3">
    <source>
        <dbReference type="Pfam" id="PF13005"/>
    </source>
</evidence>
<dbReference type="InterPro" id="IPR024474">
    <property type="entry name" value="Znf_dom_IS66"/>
</dbReference>
<dbReference type="PANTHER" id="PTHR33678">
    <property type="entry name" value="BLL1576 PROTEIN"/>
    <property type="match status" value="1"/>
</dbReference>
<evidence type="ECO:0000313" key="5">
    <source>
        <dbReference type="Proteomes" id="UP000439113"/>
    </source>
</evidence>
<dbReference type="RefSeq" id="WP_155448058.1">
    <property type="nucleotide sequence ID" value="NZ_WNKS01000051.1"/>
</dbReference>
<organism evidence="4 5">
    <name type="scientific">Rhodoblastus acidophilus</name>
    <name type="common">Rhodopseudomonas acidophila</name>
    <dbReference type="NCBI Taxonomy" id="1074"/>
    <lineage>
        <taxon>Bacteria</taxon>
        <taxon>Pseudomonadati</taxon>
        <taxon>Pseudomonadota</taxon>
        <taxon>Alphaproteobacteria</taxon>
        <taxon>Hyphomicrobiales</taxon>
        <taxon>Rhodoblastaceae</taxon>
        <taxon>Rhodoblastus</taxon>
    </lineage>
</organism>
<dbReference type="PANTHER" id="PTHR33678:SF2">
    <property type="match status" value="1"/>
</dbReference>
<evidence type="ECO:0000259" key="2">
    <source>
        <dbReference type="Pfam" id="PF03050"/>
    </source>
</evidence>
<evidence type="ECO:0000313" key="4">
    <source>
        <dbReference type="EMBL" id="MTV33382.1"/>
    </source>
</evidence>
<dbReference type="Pfam" id="PF13005">
    <property type="entry name" value="zf-IS66"/>
    <property type="match status" value="1"/>
</dbReference>
<dbReference type="Pfam" id="PF03050">
    <property type="entry name" value="DDE_Tnp_IS66"/>
    <property type="match status" value="1"/>
</dbReference>
<dbReference type="AlphaFoldDB" id="A0A6N8DRY2"/>
<accession>A0A6N8DRY2</accession>
<sequence>MNRGDLERLSKDELIELVLRLQRPDKTSRNSSKPPSTDRKERREDSRPGGAKPGHEGHFRALSDDPDAFEDHVPSICPCCGLAFDVDAERELIGEYDEIELPPIRPFVRRHRRFSIRCGRCGATTEAPLPEAAKGSPFGPNIHAMAVYLKSMQLFSYERLRLAFFDLFGLKISEGALMNMFKRMQAAFAARRDAALSQLRRARFIACDETGARIEGVNAFQWVFCSKDAVVHSVDFSRGAQVVRDALDGHRPTVWTSDRYSAQQGHADRQQTCLAHLDRAARFADENSEDDAPFRLRLWFDRAFALGRDITTIAASTLRARRRALERDLDLILAAPTDCQLTRDLMARVGRARDQLLTFCDFPGAVEPTNNVSERGLRPSVIQRKVTNGYRARWAADLEAGVRTAVDTARLAGAGPFKTILEIVAH</sequence>
<feature type="compositionally biased region" description="Basic and acidic residues" evidence="1">
    <location>
        <begin position="36"/>
        <end position="64"/>
    </location>
</feature>
<dbReference type="EMBL" id="WNKS01000051">
    <property type="protein sequence ID" value="MTV33382.1"/>
    <property type="molecule type" value="Genomic_DNA"/>
</dbReference>
<dbReference type="NCBIfam" id="NF033517">
    <property type="entry name" value="transpos_IS66"/>
    <property type="match status" value="1"/>
</dbReference>
<proteinExistence type="predicted"/>
<evidence type="ECO:0000256" key="1">
    <source>
        <dbReference type="SAM" id="MobiDB-lite"/>
    </source>
</evidence>
<protein>
    <submittedName>
        <fullName evidence="4">IS66 family transposase</fullName>
    </submittedName>
</protein>
<dbReference type="Proteomes" id="UP000439113">
    <property type="component" value="Unassembled WGS sequence"/>
</dbReference>
<feature type="domain" description="Transposase IS66 zinc-finger binding" evidence="3">
    <location>
        <begin position="74"/>
        <end position="122"/>
    </location>
</feature>